<dbReference type="EMBL" id="JBHTEY010000004">
    <property type="protein sequence ID" value="MFC7613065.1"/>
    <property type="molecule type" value="Genomic_DNA"/>
</dbReference>
<accession>A0ABW2THA0</accession>
<feature type="domain" description="Lantibiotic dehydratase N-terminal" evidence="1">
    <location>
        <begin position="76"/>
        <end position="379"/>
    </location>
</feature>
<dbReference type="Pfam" id="PF04738">
    <property type="entry name" value="Lant_dehydr_N"/>
    <property type="match status" value="1"/>
</dbReference>
<sequence length="744" mass="80124">MSGHLVALGDTGWLVWRDALLRSAGFPIAGLDRFADPDAAAAADDFLAGHLAEDAFDKVFADALDRAGAAATETAADPVLREAVTWQNPSVLVSLDGLRTGKPQRNVRRRDREKALLRYWQRYCAKSETIGFFGPVCWMRVEEGAPPLTVAPGPRTVRERRVFFEAWAVAAVADRLAEDPDVRRWWPVRPRPHVGVEGQTAVLPLVAPVPLSPVEAAVLALCDGRPAKDVADAGLLRTPDDAYLMLDRLVERGLLHWDAGLPLCPRAEDVLAERIAAIGDADARDRAEAAFAGLRAARDRVAAGHGDAAALGEALAALDAEFVAVAGVAPRRRSGTMYAGRTLVYEDTTRDVDVVVGTALLDRIAEPLAILLRAARWLTAELGAVVGAALRELYEEQTGPVRLSDLWTLSQGFLFTGDDEPADRVAAEFTRRCALLFADPARVDELFPATEPGWPSARVHSPDIQVCAPDVASINRGECLFVLGELHPASTPVDSALFTAWHPDPAALRAGLDDDLGPARLRVLYPANFPRQTGRTRHGLDGPLDVELGVGDTDGADLTRSVPATACWVSEVDGELVVRLPGGATWPLLEAFHDLLAAKLMDSFKLLAPAARTPRVVIGDLVVARETWRTTVAGTGLADVTGERERYLAVRRFRERLGLPERVFLKLGTETKPCYVDFSGPLHAQVLASMLRTARADGGLDVPVVITELLPGADDAWLTDAEGRGYACEIRLQITDPVPHGGGA</sequence>
<reference evidence="3" key="1">
    <citation type="journal article" date="2019" name="Int. J. Syst. Evol. Microbiol.">
        <title>The Global Catalogue of Microorganisms (GCM) 10K type strain sequencing project: providing services to taxonomists for standard genome sequencing and annotation.</title>
        <authorList>
            <consortium name="The Broad Institute Genomics Platform"/>
            <consortium name="The Broad Institute Genome Sequencing Center for Infectious Disease"/>
            <person name="Wu L."/>
            <person name="Ma J."/>
        </authorList>
    </citation>
    <scope>NUCLEOTIDE SEQUENCE [LARGE SCALE GENOMIC DNA]</scope>
    <source>
        <strain evidence="3">JCM 17695</strain>
    </source>
</reference>
<evidence type="ECO:0000313" key="3">
    <source>
        <dbReference type="Proteomes" id="UP001596512"/>
    </source>
</evidence>
<protein>
    <submittedName>
        <fullName evidence="2">Lantibiotic dehydratase</fullName>
    </submittedName>
</protein>
<evidence type="ECO:0000313" key="2">
    <source>
        <dbReference type="EMBL" id="MFC7613065.1"/>
    </source>
</evidence>
<name>A0ABW2THA0_9PSEU</name>
<comment type="caution">
    <text evidence="2">The sequence shown here is derived from an EMBL/GenBank/DDBJ whole genome shotgun (WGS) entry which is preliminary data.</text>
</comment>
<dbReference type="InterPro" id="IPR006827">
    <property type="entry name" value="Lant_deHydtase_N"/>
</dbReference>
<evidence type="ECO:0000259" key="1">
    <source>
        <dbReference type="Pfam" id="PF04738"/>
    </source>
</evidence>
<proteinExistence type="predicted"/>
<gene>
    <name evidence="2" type="ORF">ACFQV2_04930</name>
</gene>
<dbReference type="Proteomes" id="UP001596512">
    <property type="component" value="Unassembled WGS sequence"/>
</dbReference>
<keyword evidence="3" id="KW-1185">Reference proteome</keyword>
<organism evidence="2 3">
    <name type="scientific">Actinokineospora soli</name>
    <dbReference type="NCBI Taxonomy" id="1048753"/>
    <lineage>
        <taxon>Bacteria</taxon>
        <taxon>Bacillati</taxon>
        <taxon>Actinomycetota</taxon>
        <taxon>Actinomycetes</taxon>
        <taxon>Pseudonocardiales</taxon>
        <taxon>Pseudonocardiaceae</taxon>
        <taxon>Actinokineospora</taxon>
    </lineage>
</organism>